<dbReference type="GO" id="GO:0008509">
    <property type="term" value="F:monoatomic anion transmembrane transporter activity"/>
    <property type="evidence" value="ECO:0007669"/>
    <property type="project" value="InterPro"/>
</dbReference>
<dbReference type="Pfam" id="PF07565">
    <property type="entry name" value="Band_3_cyto"/>
    <property type="match status" value="1"/>
</dbReference>
<dbReference type="Gene3D" id="3.40.930.10">
    <property type="entry name" value="Mannitol-specific EII, Chain A"/>
    <property type="match status" value="1"/>
</dbReference>
<feature type="domain" description="Band 3 cytoplasmic" evidence="2">
    <location>
        <begin position="122"/>
        <end position="266"/>
    </location>
</feature>
<accession>A0A6L2Q7H2</accession>
<organism evidence="3 4">
    <name type="scientific">Coptotermes formosanus</name>
    <name type="common">Formosan subterranean termite</name>
    <dbReference type="NCBI Taxonomy" id="36987"/>
    <lineage>
        <taxon>Eukaryota</taxon>
        <taxon>Metazoa</taxon>
        <taxon>Ecdysozoa</taxon>
        <taxon>Arthropoda</taxon>
        <taxon>Hexapoda</taxon>
        <taxon>Insecta</taxon>
        <taxon>Pterygota</taxon>
        <taxon>Neoptera</taxon>
        <taxon>Polyneoptera</taxon>
        <taxon>Dictyoptera</taxon>
        <taxon>Blattodea</taxon>
        <taxon>Blattoidea</taxon>
        <taxon>Termitoidae</taxon>
        <taxon>Rhinotermitidae</taxon>
        <taxon>Coptotermes</taxon>
    </lineage>
</organism>
<dbReference type="InParanoid" id="A0A6L2Q7H2"/>
<dbReference type="EMBL" id="BLKM01002739">
    <property type="protein sequence ID" value="GFG40871.1"/>
    <property type="molecule type" value="Genomic_DNA"/>
</dbReference>
<evidence type="ECO:0000259" key="2">
    <source>
        <dbReference type="Pfam" id="PF07565"/>
    </source>
</evidence>
<comment type="caution">
    <text evidence="3">The sequence shown here is derived from an EMBL/GenBank/DDBJ whole genome shotgun (WGS) entry which is preliminary data.</text>
</comment>
<evidence type="ECO:0000313" key="3">
    <source>
        <dbReference type="EMBL" id="GFG40871.1"/>
    </source>
</evidence>
<protein>
    <recommendedName>
        <fullName evidence="2">Band 3 cytoplasmic domain-containing protein</fullName>
    </recommendedName>
</protein>
<dbReference type="GO" id="GO:0008510">
    <property type="term" value="F:sodium:bicarbonate symporter activity"/>
    <property type="evidence" value="ECO:0007669"/>
    <property type="project" value="TreeGrafter"/>
</dbReference>
<dbReference type="PANTHER" id="PTHR11453:SF36">
    <property type="entry name" value="ANION EXCHANGE PROTEIN"/>
    <property type="match status" value="1"/>
</dbReference>
<dbReference type="InterPro" id="IPR013769">
    <property type="entry name" value="Band3_cytoplasmic_dom"/>
</dbReference>
<dbReference type="GO" id="GO:0005452">
    <property type="term" value="F:solute:inorganic anion antiporter activity"/>
    <property type="evidence" value="ECO:0007669"/>
    <property type="project" value="InterPro"/>
</dbReference>
<feature type="region of interest" description="Disordered" evidence="1">
    <location>
        <begin position="1"/>
        <end position="22"/>
    </location>
</feature>
<name>A0A6L2Q7H2_COPFO</name>
<dbReference type="Proteomes" id="UP000502823">
    <property type="component" value="Unassembled WGS sequence"/>
</dbReference>
<dbReference type="InterPro" id="IPR003020">
    <property type="entry name" value="HCO3_transpt_euk"/>
</dbReference>
<dbReference type="PANTHER" id="PTHR11453">
    <property type="entry name" value="ANION EXCHANGE PROTEIN"/>
    <property type="match status" value="1"/>
</dbReference>
<keyword evidence="4" id="KW-1185">Reference proteome</keyword>
<evidence type="ECO:0000256" key="1">
    <source>
        <dbReference type="SAM" id="MobiDB-lite"/>
    </source>
</evidence>
<dbReference type="GO" id="GO:0005886">
    <property type="term" value="C:plasma membrane"/>
    <property type="evidence" value="ECO:0007669"/>
    <property type="project" value="TreeGrafter"/>
</dbReference>
<feature type="region of interest" description="Disordered" evidence="1">
    <location>
        <begin position="44"/>
        <end position="78"/>
    </location>
</feature>
<feature type="compositionally biased region" description="Basic residues" evidence="1">
    <location>
        <begin position="45"/>
        <end position="62"/>
    </location>
</feature>
<dbReference type="SUPFAM" id="SSF55804">
    <property type="entry name" value="Phoshotransferase/anion transport protein"/>
    <property type="match status" value="1"/>
</dbReference>
<dbReference type="GO" id="GO:0051453">
    <property type="term" value="P:regulation of intracellular pH"/>
    <property type="evidence" value="ECO:0007669"/>
    <property type="project" value="TreeGrafter"/>
</dbReference>
<dbReference type="InterPro" id="IPR016152">
    <property type="entry name" value="PTrfase/Anion_transptr"/>
</dbReference>
<evidence type="ECO:0000313" key="4">
    <source>
        <dbReference type="Proteomes" id="UP000502823"/>
    </source>
</evidence>
<reference evidence="4" key="1">
    <citation type="submission" date="2020-01" db="EMBL/GenBank/DDBJ databases">
        <title>Draft genome sequence of the Termite Coptotermes fromosanus.</title>
        <authorList>
            <person name="Itakura S."/>
            <person name="Yosikawa Y."/>
            <person name="Umezawa K."/>
        </authorList>
    </citation>
    <scope>NUCLEOTIDE SEQUENCE [LARGE SCALE GENOMIC DNA]</scope>
</reference>
<dbReference type="AlphaFoldDB" id="A0A6L2Q7H2"/>
<proteinExistence type="predicted"/>
<gene>
    <name evidence="3" type="ORF">Cfor_08901</name>
</gene>
<dbReference type="OrthoDB" id="1735926at2759"/>
<feature type="non-terminal residue" evidence="3">
    <location>
        <position position="350"/>
    </location>
</feature>
<sequence>MDTTTGDVEAPKDPGVQQTHYQSFSEKDFEGHRAHTVYVGVHLPGNKRRSHHRRHRHHHKNGIGKDSNASSTDDDDRPRQILVTRRGRMGSITDDGEIFTPPAQRVQFILGEDVDDGTHESHPLFAEMGELVHDGNEMEWKETARWIKFEEDVEEGGNRWSKPHVATLTLHSLFELRSMLLNGTVMLDMDASSLEQVADLVLENMMNAGSLPFDCREKVREALLRRHRHQHERRKDNTASNMSRLPIIRSLAEIGRNHSSTKSKFPCWVLLLVWSALQDGNKSPQMEQHPVCRSTSCPISATAFLDVQNYKGPCLTVPVEETSPTSQSAITMASLSKPTDSGRFLSVPGA</sequence>